<sequence length="76" mass="8550">MAFHAKQLISAKLQRLKHKDSVEGEDVRGFQGPFGGVIILETKEMANPFIFVLEMWWSSTQCTTGHLRTEAVDSQA</sequence>
<dbReference type="Proteomes" id="UP000234681">
    <property type="component" value="Chromosome 6"/>
</dbReference>
<accession>A6HB05</accession>
<evidence type="ECO:0000313" key="2">
    <source>
        <dbReference type="Proteomes" id="UP000234681"/>
    </source>
</evidence>
<dbReference type="AlphaFoldDB" id="A6HB05"/>
<name>A6HB05_RAT</name>
<gene>
    <name evidence="1" type="ORF">rCG_61795</name>
</gene>
<dbReference type="EMBL" id="CH473947">
    <property type="protein sequence ID" value="EDM03210.1"/>
    <property type="molecule type" value="Genomic_DNA"/>
</dbReference>
<evidence type="ECO:0000313" key="1">
    <source>
        <dbReference type="EMBL" id="EDM03210.1"/>
    </source>
</evidence>
<reference evidence="2" key="1">
    <citation type="submission" date="2005-09" db="EMBL/GenBank/DDBJ databases">
        <authorList>
            <person name="Mural R.J."/>
            <person name="Li P.W."/>
            <person name="Adams M.D."/>
            <person name="Amanatides P.G."/>
            <person name="Baden-Tillson H."/>
            <person name="Barnstead M."/>
            <person name="Chin S.H."/>
            <person name="Dew I."/>
            <person name="Evans C.A."/>
            <person name="Ferriera S."/>
            <person name="Flanigan M."/>
            <person name="Fosler C."/>
            <person name="Glodek A."/>
            <person name="Gu Z."/>
            <person name="Holt R.A."/>
            <person name="Jennings D."/>
            <person name="Kraft C.L."/>
            <person name="Lu F."/>
            <person name="Nguyen T."/>
            <person name="Nusskern D.R."/>
            <person name="Pfannkoch C.M."/>
            <person name="Sitter C."/>
            <person name="Sutton G.G."/>
            <person name="Venter J.C."/>
            <person name="Wang Z."/>
            <person name="Woodage T."/>
            <person name="Zheng X.H."/>
            <person name="Zhong F."/>
        </authorList>
    </citation>
    <scope>NUCLEOTIDE SEQUENCE [LARGE SCALE GENOMIC DNA]</scope>
    <source>
        <strain>BN</strain>
        <strain evidence="2">Sprague-Dawley</strain>
    </source>
</reference>
<organism evidence="1 2">
    <name type="scientific">Rattus norvegicus</name>
    <name type="common">Rat</name>
    <dbReference type="NCBI Taxonomy" id="10116"/>
    <lineage>
        <taxon>Eukaryota</taxon>
        <taxon>Metazoa</taxon>
        <taxon>Chordata</taxon>
        <taxon>Craniata</taxon>
        <taxon>Vertebrata</taxon>
        <taxon>Euteleostomi</taxon>
        <taxon>Mammalia</taxon>
        <taxon>Eutheria</taxon>
        <taxon>Euarchontoglires</taxon>
        <taxon>Glires</taxon>
        <taxon>Rodentia</taxon>
        <taxon>Myomorpha</taxon>
        <taxon>Muroidea</taxon>
        <taxon>Muridae</taxon>
        <taxon>Murinae</taxon>
        <taxon>Rattus</taxon>
    </lineage>
</organism>
<protein>
    <submittedName>
        <fullName evidence="1">RCG61795</fullName>
    </submittedName>
</protein>
<proteinExistence type="predicted"/>